<dbReference type="InterPro" id="IPR024752">
    <property type="entry name" value="Myb/SANT-like_dom"/>
</dbReference>
<accession>A0A9P6L3G2</accession>
<dbReference type="Proteomes" id="UP000736335">
    <property type="component" value="Unassembled WGS sequence"/>
</dbReference>
<feature type="compositionally biased region" description="Polar residues" evidence="1">
    <location>
        <begin position="150"/>
        <end position="162"/>
    </location>
</feature>
<evidence type="ECO:0000256" key="1">
    <source>
        <dbReference type="SAM" id="MobiDB-lite"/>
    </source>
</evidence>
<proteinExistence type="predicted"/>
<dbReference type="Pfam" id="PF12776">
    <property type="entry name" value="Myb_DNA-bind_3"/>
    <property type="match status" value="1"/>
</dbReference>
<evidence type="ECO:0000313" key="4">
    <source>
        <dbReference type="Proteomes" id="UP000736335"/>
    </source>
</evidence>
<feature type="domain" description="Myb/SANT-like" evidence="2">
    <location>
        <begin position="7"/>
        <end position="103"/>
    </location>
</feature>
<evidence type="ECO:0000259" key="2">
    <source>
        <dbReference type="Pfam" id="PF12776"/>
    </source>
</evidence>
<reference evidence="3" key="2">
    <citation type="submission" date="2020-11" db="EMBL/GenBank/DDBJ databases">
        <authorList>
            <consortium name="DOE Joint Genome Institute"/>
            <person name="Kuo A."/>
            <person name="Miyauchi S."/>
            <person name="Kiss E."/>
            <person name="Drula E."/>
            <person name="Kohler A."/>
            <person name="Sanchez-Garcia M."/>
            <person name="Andreopoulos B."/>
            <person name="Barry K.W."/>
            <person name="Bonito G."/>
            <person name="Buee M."/>
            <person name="Carver A."/>
            <person name="Chen C."/>
            <person name="Cichocki N."/>
            <person name="Clum A."/>
            <person name="Culley D."/>
            <person name="Crous P.W."/>
            <person name="Fauchery L."/>
            <person name="Girlanda M."/>
            <person name="Hayes R."/>
            <person name="Keri Z."/>
            <person name="Labutti K."/>
            <person name="Lipzen A."/>
            <person name="Lombard V."/>
            <person name="Magnuson J."/>
            <person name="Maillard F."/>
            <person name="Morin E."/>
            <person name="Murat C."/>
            <person name="Nolan M."/>
            <person name="Ohm R."/>
            <person name="Pangilinan J."/>
            <person name="Pereira M."/>
            <person name="Perotto S."/>
            <person name="Peter M."/>
            <person name="Riley R."/>
            <person name="Sitrit Y."/>
            <person name="Stielow B."/>
            <person name="Szollosi G."/>
            <person name="Zifcakova L."/>
            <person name="Stursova M."/>
            <person name="Spatafora J.W."/>
            <person name="Tedersoo L."/>
            <person name="Vaario L.-M."/>
            <person name="Yamada A."/>
            <person name="Yan M."/>
            <person name="Wang P."/>
            <person name="Xu J."/>
            <person name="Bruns T."/>
            <person name="Baldrian P."/>
            <person name="Vilgalys R."/>
            <person name="Henrissat B."/>
            <person name="Grigoriev I.V."/>
            <person name="Hibbett D."/>
            <person name="Nagy L.G."/>
            <person name="Martin F.M."/>
        </authorList>
    </citation>
    <scope>NUCLEOTIDE SEQUENCE</scope>
    <source>
        <strain evidence="3">UH-Tt-Lm1</strain>
    </source>
</reference>
<dbReference type="GO" id="GO:0003677">
    <property type="term" value="F:DNA binding"/>
    <property type="evidence" value="ECO:0007669"/>
    <property type="project" value="UniProtKB-KW"/>
</dbReference>
<organism evidence="3 4">
    <name type="scientific">Thelephora terrestris</name>
    <dbReference type="NCBI Taxonomy" id="56493"/>
    <lineage>
        <taxon>Eukaryota</taxon>
        <taxon>Fungi</taxon>
        <taxon>Dikarya</taxon>
        <taxon>Basidiomycota</taxon>
        <taxon>Agaricomycotina</taxon>
        <taxon>Agaricomycetes</taxon>
        <taxon>Thelephorales</taxon>
        <taxon>Thelephoraceae</taxon>
        <taxon>Thelephora</taxon>
    </lineage>
</organism>
<feature type="region of interest" description="Disordered" evidence="1">
    <location>
        <begin position="139"/>
        <end position="164"/>
    </location>
</feature>
<dbReference type="PANTHER" id="PTHR46929:SF3">
    <property type="entry name" value="MYB_SANT-LIKE DOMAIN-CONTAINING PROTEIN"/>
    <property type="match status" value="1"/>
</dbReference>
<feature type="region of interest" description="Disordered" evidence="1">
    <location>
        <begin position="197"/>
        <end position="243"/>
    </location>
</feature>
<dbReference type="PANTHER" id="PTHR46929">
    <property type="entry name" value="EXPRESSED PROTEIN"/>
    <property type="match status" value="1"/>
</dbReference>
<dbReference type="EMBL" id="WIUZ02000015">
    <property type="protein sequence ID" value="KAF9780953.1"/>
    <property type="molecule type" value="Genomic_DNA"/>
</dbReference>
<sequence>MPPKRCRWSTQDDRILVETLLTQKAAGNQAQSGWKTIVWSTVAAELKKVTTDGQAEKTASKCNDHYCNLKSDFVLIKRLRDMSGFGWDDGRKLVTAADEQWEELAKARICSSESGNRRHFRYMMRCFPSLMESLPPDLARSKQAPRLHPQNLTPSLATSLPTSGLEIPSQRRVQLLTHPQISTRRIDLSQYTFPLLTPTQANDTATNRGEAEVETETKKRKRSGTPEQGRSRKHRRQQQQNQTETLVTGMTDAIHELCSSLQPAPIQDPQQSIQQRKTSAMRLMEADGDFVGPEGILVIDLFTSSTDAVDAYLAIGDKVFRTLYVKHLLHRSP</sequence>
<name>A0A9P6L3G2_9AGAM</name>
<keyword evidence="4" id="KW-1185">Reference proteome</keyword>
<dbReference type="OrthoDB" id="76215at2759"/>
<evidence type="ECO:0000313" key="3">
    <source>
        <dbReference type="EMBL" id="KAF9780953.1"/>
    </source>
</evidence>
<dbReference type="AlphaFoldDB" id="A0A9P6L3G2"/>
<gene>
    <name evidence="3" type="ORF">BJ322DRAFT_1112340</name>
</gene>
<comment type="caution">
    <text evidence="3">The sequence shown here is derived from an EMBL/GenBank/DDBJ whole genome shotgun (WGS) entry which is preliminary data.</text>
</comment>
<protein>
    <submittedName>
        <fullName evidence="3">Myb/SANT-like DNA-binding domain-containing protein</fullName>
    </submittedName>
</protein>
<reference evidence="3" key="1">
    <citation type="journal article" date="2020" name="Nat. Commun.">
        <title>Large-scale genome sequencing of mycorrhizal fungi provides insights into the early evolution of symbiotic traits.</title>
        <authorList>
            <person name="Miyauchi S."/>
            <person name="Kiss E."/>
            <person name="Kuo A."/>
            <person name="Drula E."/>
            <person name="Kohler A."/>
            <person name="Sanchez-Garcia M."/>
            <person name="Morin E."/>
            <person name="Andreopoulos B."/>
            <person name="Barry K.W."/>
            <person name="Bonito G."/>
            <person name="Buee M."/>
            <person name="Carver A."/>
            <person name="Chen C."/>
            <person name="Cichocki N."/>
            <person name="Clum A."/>
            <person name="Culley D."/>
            <person name="Crous P.W."/>
            <person name="Fauchery L."/>
            <person name="Girlanda M."/>
            <person name="Hayes R.D."/>
            <person name="Keri Z."/>
            <person name="LaButti K."/>
            <person name="Lipzen A."/>
            <person name="Lombard V."/>
            <person name="Magnuson J."/>
            <person name="Maillard F."/>
            <person name="Murat C."/>
            <person name="Nolan M."/>
            <person name="Ohm R.A."/>
            <person name="Pangilinan J."/>
            <person name="Pereira M.F."/>
            <person name="Perotto S."/>
            <person name="Peter M."/>
            <person name="Pfister S."/>
            <person name="Riley R."/>
            <person name="Sitrit Y."/>
            <person name="Stielow J.B."/>
            <person name="Szollosi G."/>
            <person name="Zifcakova L."/>
            <person name="Stursova M."/>
            <person name="Spatafora J.W."/>
            <person name="Tedersoo L."/>
            <person name="Vaario L.M."/>
            <person name="Yamada A."/>
            <person name="Yan M."/>
            <person name="Wang P."/>
            <person name="Xu J."/>
            <person name="Bruns T."/>
            <person name="Baldrian P."/>
            <person name="Vilgalys R."/>
            <person name="Dunand C."/>
            <person name="Henrissat B."/>
            <person name="Grigoriev I.V."/>
            <person name="Hibbett D."/>
            <person name="Nagy L.G."/>
            <person name="Martin F.M."/>
        </authorList>
    </citation>
    <scope>NUCLEOTIDE SEQUENCE</scope>
    <source>
        <strain evidence="3">UH-Tt-Lm1</strain>
    </source>
</reference>
<keyword evidence="3" id="KW-0238">DNA-binding</keyword>
<feature type="compositionally biased region" description="Polar residues" evidence="1">
    <location>
        <begin position="197"/>
        <end position="207"/>
    </location>
</feature>